<feature type="compositionally biased region" description="Polar residues" evidence="1">
    <location>
        <begin position="287"/>
        <end position="304"/>
    </location>
</feature>
<feature type="transmembrane region" description="Helical" evidence="2">
    <location>
        <begin position="175"/>
        <end position="194"/>
    </location>
</feature>
<protein>
    <recommendedName>
        <fullName evidence="5">DUF2637 domain-containing protein</fullName>
    </recommendedName>
</protein>
<keyword evidence="2" id="KW-0812">Transmembrane</keyword>
<evidence type="ECO:0000313" key="3">
    <source>
        <dbReference type="EMBL" id="GES07369.1"/>
    </source>
</evidence>
<feature type="transmembrane region" description="Helical" evidence="2">
    <location>
        <begin position="75"/>
        <end position="95"/>
    </location>
</feature>
<evidence type="ECO:0000313" key="4">
    <source>
        <dbReference type="Proteomes" id="UP000331127"/>
    </source>
</evidence>
<keyword evidence="4" id="KW-1185">Reference proteome</keyword>
<evidence type="ECO:0000256" key="2">
    <source>
        <dbReference type="SAM" id="Phobius"/>
    </source>
</evidence>
<accession>A0A5M3WGF5</accession>
<name>A0A5M3WGF5_9ACTN</name>
<comment type="caution">
    <text evidence="3">The sequence shown here is derived from an EMBL/GenBank/DDBJ whole genome shotgun (WGS) entry which is preliminary data.</text>
</comment>
<feature type="transmembrane region" description="Helical" evidence="2">
    <location>
        <begin position="115"/>
        <end position="133"/>
    </location>
</feature>
<dbReference type="OrthoDB" id="3393357at2"/>
<dbReference type="EMBL" id="BLAE01000006">
    <property type="protein sequence ID" value="GES07369.1"/>
    <property type="molecule type" value="Genomic_DNA"/>
</dbReference>
<evidence type="ECO:0008006" key="5">
    <source>
        <dbReference type="Google" id="ProtNLM"/>
    </source>
</evidence>
<dbReference type="SUPFAM" id="SSF103473">
    <property type="entry name" value="MFS general substrate transporter"/>
    <property type="match status" value="1"/>
</dbReference>
<dbReference type="InterPro" id="IPR036259">
    <property type="entry name" value="MFS_trans_sf"/>
</dbReference>
<dbReference type="InterPro" id="IPR021235">
    <property type="entry name" value="DUF2637"/>
</dbReference>
<keyword evidence="2" id="KW-1133">Transmembrane helix</keyword>
<feature type="transmembrane region" description="Helical" evidence="2">
    <location>
        <begin position="145"/>
        <end position="163"/>
    </location>
</feature>
<dbReference type="AlphaFoldDB" id="A0A5M3WGF5"/>
<dbReference type="Proteomes" id="UP000331127">
    <property type="component" value="Unassembled WGS sequence"/>
</dbReference>
<gene>
    <name evidence="3" type="ORF">Amac_009640</name>
</gene>
<feature type="region of interest" description="Disordered" evidence="1">
    <location>
        <begin position="279"/>
        <end position="327"/>
    </location>
</feature>
<organism evidence="3 4">
    <name type="scientific">Acrocarpospora macrocephala</name>
    <dbReference type="NCBI Taxonomy" id="150177"/>
    <lineage>
        <taxon>Bacteria</taxon>
        <taxon>Bacillati</taxon>
        <taxon>Actinomycetota</taxon>
        <taxon>Actinomycetes</taxon>
        <taxon>Streptosporangiales</taxon>
        <taxon>Streptosporangiaceae</taxon>
        <taxon>Acrocarpospora</taxon>
    </lineage>
</organism>
<dbReference type="Pfam" id="PF10935">
    <property type="entry name" value="DUF2637"/>
    <property type="match status" value="1"/>
</dbReference>
<feature type="transmembrane region" description="Helical" evidence="2">
    <location>
        <begin position="26"/>
        <end position="46"/>
    </location>
</feature>
<reference evidence="3 4" key="1">
    <citation type="submission" date="2019-10" db="EMBL/GenBank/DDBJ databases">
        <title>Whole genome shotgun sequence of Acrocarpospora macrocephala NBRC 16266.</title>
        <authorList>
            <person name="Ichikawa N."/>
            <person name="Kimura A."/>
            <person name="Kitahashi Y."/>
            <person name="Komaki H."/>
            <person name="Oguchi A."/>
        </authorList>
    </citation>
    <scope>NUCLEOTIDE SEQUENCE [LARGE SCALE GENOMIC DNA]</scope>
    <source>
        <strain evidence="3 4">NBRC 16266</strain>
    </source>
</reference>
<dbReference type="RefSeq" id="WP_155353082.1">
    <property type="nucleotide sequence ID" value="NZ_BAAAHL010000012.1"/>
</dbReference>
<sequence>MEHIRQQATAPAPQIGLSLVDFLPPVWVFFAAGAIALLALAFRTRLGRTARAIRRHRTAPAAPPRRQPETTAADWWIRGVAVAVLLAVAGAAAYVSYHHFYELALALGERRDMALLYPAMSDGVIVMASLVMVHCSRRRQPAPLLAWAALTLGGLVTLVANVAHGWDGGTGSRLLSALAPVAFVGAYELLMWLVRSGQVVESAAEPEVIERIVPQVVEMPVEVVRVEHLVARDRFEACRFAYAESLQPGQRRLGRRPLKDTWALTENEVAEIQAEVDAERAAAQPDEQPSTPDSADSLTDTLNWALTGVDHNGSTEKPAEQTTESATADALTAAGLTTLSRARANGTGARP</sequence>
<keyword evidence="2" id="KW-0472">Membrane</keyword>
<proteinExistence type="predicted"/>
<evidence type="ECO:0000256" key="1">
    <source>
        <dbReference type="SAM" id="MobiDB-lite"/>
    </source>
</evidence>